<proteinExistence type="predicted"/>
<feature type="signal peptide" evidence="1">
    <location>
        <begin position="1"/>
        <end position="20"/>
    </location>
</feature>
<evidence type="ECO:0000259" key="2">
    <source>
        <dbReference type="Pfam" id="PF13387"/>
    </source>
</evidence>
<keyword evidence="1" id="KW-0732">Signal</keyword>
<feature type="domain" description="Lnb N-terminal periplasmic" evidence="2">
    <location>
        <begin position="213"/>
        <end position="366"/>
    </location>
</feature>
<name>A0A0R0E027_9GAMM</name>
<keyword evidence="5" id="KW-1185">Reference proteome</keyword>
<gene>
    <name evidence="4" type="ORF">ABB34_03235</name>
</gene>
<evidence type="ECO:0000313" key="4">
    <source>
        <dbReference type="EMBL" id="KRG87775.1"/>
    </source>
</evidence>
<dbReference type="EMBL" id="LDJP01000015">
    <property type="protein sequence ID" value="KRG87775.1"/>
    <property type="molecule type" value="Genomic_DNA"/>
</dbReference>
<dbReference type="RefSeq" id="WP_057639815.1">
    <property type="nucleotide sequence ID" value="NZ_LDJP01000015.1"/>
</dbReference>
<sequence length="577" mass="63989">MRLSAWLAVALLLASGSGHALELRLDPAGLNPLQQRQASDLLARAQATLPERWRADPRHFSLHFDPHLPADVAGRHRRGDLRLSPNLLQMTPAGETHDLARATVLHEIAHAFDRGEGGGWSRQAQFRRLAGWDRRGANPYALRSPDDYERHSPAEAFAVNLEWYLLDPQYRCRRPALAAWYRQQLGPAPLPEAACTDALPLLVAGTGAAQLELETLDPARVYAVDYLLAGSGDAAMSRFGHAMLRLVVCAPGRVPGPRCRMDLAYHRVLSFRAFVNDVQISNWLGLSGAYPARLFVLPLDQVIEEYTRTELRDLQAWPLALSSAQVDALLQLAARAHWSYDGRYRFIGNNCAVESGRLLDLALTPQRRRLQAITPRGVLHRLQAAGLADVQPPSARSGDGLYFASAREDYRQLLHGLQQAGLAPPLPLERWLDSPARQRGTLPPDLPLQPTAAWWVLETAALRRAELRALAQLKRRLGQGAPELQARLADWQHFSGLFDAPASLLPAAGYGIVQPEELAALEQALARHGEEAQARWQGLHEAAEQALPRAQRLELEQARQRVQWLATRMRQLAAAAD</sequence>
<dbReference type="AlphaFoldDB" id="A0A0R0E027"/>
<accession>A0A0R0E027</accession>
<feature type="domain" description="DUF7844" evidence="3">
    <location>
        <begin position="23"/>
        <end position="116"/>
    </location>
</feature>
<comment type="caution">
    <text evidence="4">The sequence shown here is derived from an EMBL/GenBank/DDBJ whole genome shotgun (WGS) entry which is preliminary data.</text>
</comment>
<organism evidence="4 5">
    <name type="scientific">Stenotrophomonas daejeonensis</name>
    <dbReference type="NCBI Taxonomy" id="659018"/>
    <lineage>
        <taxon>Bacteria</taxon>
        <taxon>Pseudomonadati</taxon>
        <taxon>Pseudomonadota</taxon>
        <taxon>Gammaproteobacteria</taxon>
        <taxon>Lysobacterales</taxon>
        <taxon>Lysobacteraceae</taxon>
        <taxon>Stenotrophomonas</taxon>
    </lineage>
</organism>
<evidence type="ECO:0000256" key="1">
    <source>
        <dbReference type="SAM" id="SignalP"/>
    </source>
</evidence>
<feature type="domain" description="DUF7844" evidence="3">
    <location>
        <begin position="123"/>
        <end position="190"/>
    </location>
</feature>
<dbReference type="Proteomes" id="UP000050940">
    <property type="component" value="Unassembled WGS sequence"/>
</dbReference>
<dbReference type="InterPro" id="IPR057166">
    <property type="entry name" value="DUF7844"/>
</dbReference>
<reference evidence="4 5" key="1">
    <citation type="submission" date="2015-05" db="EMBL/GenBank/DDBJ databases">
        <title>Genome sequencing and analysis of members of genus Stenotrophomonas.</title>
        <authorList>
            <person name="Patil P.P."/>
            <person name="Midha S."/>
            <person name="Patil P.B."/>
        </authorList>
    </citation>
    <scope>NUCLEOTIDE SEQUENCE [LARGE SCALE GENOMIC DNA]</scope>
    <source>
        <strain evidence="4 5">JCM 16244</strain>
    </source>
</reference>
<dbReference type="PATRIC" id="fig|659018.3.peg.519"/>
<dbReference type="STRING" id="659018.ABB34_03235"/>
<evidence type="ECO:0000313" key="5">
    <source>
        <dbReference type="Proteomes" id="UP000050940"/>
    </source>
</evidence>
<feature type="chain" id="PRO_5006396550" evidence="1">
    <location>
        <begin position="21"/>
        <end position="577"/>
    </location>
</feature>
<dbReference type="Pfam" id="PF13387">
    <property type="entry name" value="Lnb_N"/>
    <property type="match status" value="1"/>
</dbReference>
<protein>
    <submittedName>
        <fullName evidence="4">Uncharacterized protein</fullName>
    </submittedName>
</protein>
<evidence type="ECO:0000259" key="3">
    <source>
        <dbReference type="Pfam" id="PF25226"/>
    </source>
</evidence>
<dbReference type="InterPro" id="IPR025178">
    <property type="entry name" value="Lnb_N"/>
</dbReference>
<dbReference type="Pfam" id="PF25226">
    <property type="entry name" value="DUF7844"/>
    <property type="match status" value="2"/>
</dbReference>